<dbReference type="Pfam" id="PF07992">
    <property type="entry name" value="Pyr_redox_2"/>
    <property type="match status" value="1"/>
</dbReference>
<evidence type="ECO:0000256" key="10">
    <source>
        <dbReference type="ARBA" id="ARBA00023128"/>
    </source>
</evidence>
<dbReference type="InterPro" id="IPR029324">
    <property type="entry name" value="AIF_C"/>
</dbReference>
<feature type="domain" description="Mitochondrial apoptosis-inducing factor C-terminal" evidence="14">
    <location>
        <begin position="476"/>
        <end position="516"/>
    </location>
</feature>
<dbReference type="Gene3D" id="3.50.50.60">
    <property type="entry name" value="FAD/NAD(P)-binding domain"/>
    <property type="match status" value="2"/>
</dbReference>
<keyword evidence="4" id="KW-0285">Flavoprotein</keyword>
<evidence type="ECO:0000256" key="12">
    <source>
        <dbReference type="SAM" id="MobiDB-lite"/>
    </source>
</evidence>
<organism evidence="15">
    <name type="scientific">Lepeophtheirus salmonis</name>
    <name type="common">Salmon louse</name>
    <name type="synonym">Caligus salmonis</name>
    <dbReference type="NCBI Taxonomy" id="72036"/>
    <lineage>
        <taxon>Eukaryota</taxon>
        <taxon>Metazoa</taxon>
        <taxon>Ecdysozoa</taxon>
        <taxon>Arthropoda</taxon>
        <taxon>Crustacea</taxon>
        <taxon>Multicrustacea</taxon>
        <taxon>Hexanauplia</taxon>
        <taxon>Copepoda</taxon>
        <taxon>Siphonostomatoida</taxon>
        <taxon>Caligidae</taxon>
        <taxon>Lepeophtheirus</taxon>
    </lineage>
</organism>
<feature type="domain" description="Mitochondrial apoptosis-inducing factor C-terminal" evidence="14">
    <location>
        <begin position="427"/>
        <end position="475"/>
    </location>
</feature>
<evidence type="ECO:0000259" key="13">
    <source>
        <dbReference type="Pfam" id="PF07992"/>
    </source>
</evidence>
<dbReference type="EMBL" id="HACA01026188">
    <property type="protein sequence ID" value="CDW43549.1"/>
    <property type="molecule type" value="Transcribed_RNA"/>
</dbReference>
<dbReference type="OrthoDB" id="6029at2759"/>
<dbReference type="GO" id="GO:0016174">
    <property type="term" value="F:NAD(P)H oxidase H2O2-forming activity"/>
    <property type="evidence" value="ECO:0007669"/>
    <property type="project" value="TreeGrafter"/>
</dbReference>
<dbReference type="PRINTS" id="PR00368">
    <property type="entry name" value="FADPNR"/>
</dbReference>
<dbReference type="Gene3D" id="3.30.390.30">
    <property type="match status" value="1"/>
</dbReference>
<dbReference type="InterPro" id="IPR016156">
    <property type="entry name" value="FAD/NAD-linked_Rdtase_dimer_sf"/>
</dbReference>
<protein>
    <recommendedName>
        <fullName evidence="16">Apoptosis-inducing factor 1, mitochondrial</fullName>
    </recommendedName>
</protein>
<dbReference type="InterPro" id="IPR050446">
    <property type="entry name" value="FAD-oxidoreductase/Apoptosis"/>
</dbReference>
<dbReference type="InterPro" id="IPR023753">
    <property type="entry name" value="FAD/NAD-binding_dom"/>
</dbReference>
<evidence type="ECO:0000256" key="8">
    <source>
        <dbReference type="ARBA" id="ARBA00023002"/>
    </source>
</evidence>
<evidence type="ECO:0000259" key="14">
    <source>
        <dbReference type="Pfam" id="PF14721"/>
    </source>
</evidence>
<reference evidence="15" key="1">
    <citation type="submission" date="2014-05" db="EMBL/GenBank/DDBJ databases">
        <authorList>
            <person name="Chronopoulou M."/>
        </authorList>
    </citation>
    <scope>NUCLEOTIDE SEQUENCE</scope>
    <source>
        <tissue evidence="15">Whole organism</tissue>
    </source>
</reference>
<evidence type="ECO:0000256" key="5">
    <source>
        <dbReference type="ARBA" id="ARBA00022703"/>
    </source>
</evidence>
<dbReference type="PRINTS" id="PR00411">
    <property type="entry name" value="PNDRDTASEI"/>
</dbReference>
<comment type="similarity">
    <text evidence="3">Belongs to the FAD-dependent oxidoreductase family.</text>
</comment>
<dbReference type="PANTHER" id="PTHR43557">
    <property type="entry name" value="APOPTOSIS-INDUCING FACTOR 1"/>
    <property type="match status" value="1"/>
</dbReference>
<accession>A0A0K2UZ51</accession>
<feature type="compositionally biased region" description="Basic and acidic residues" evidence="12">
    <location>
        <begin position="676"/>
        <end position="696"/>
    </location>
</feature>
<sequence>MQSSLRLLRNTRCVRHKVLHRWNPNGFRALSTVEPNQQGSNFNQNSNLKSLGAGLGVTALGLGSFFAYKYFIQDEKKNIPPPPRMELPSRVDYLLIGAGTASFSAYRSIKAHDARAKILLVGAEDQNPYMRPPLSKEMFYNSDPELKNSMKFEQWNGRQRSLYYEPESFYTPLEKLEDSSKGGISVLKNTWVSALDSDEQVAHLVSRDGKVGSIEYGKCLLATGSRPKILPELKEIPSSSLSTFKSFKDFNKIDALIQKGEISSVVVIGGGFLGTELSCALGARSKIIDNNFSVTQVIPEEGNMALVLPKYLSMWMTEKVKGEGVRVITENMVKSSQMLEGKVVLKLANGTKLKVDHVIVAVGSDPNTQLAESGDLELDQKGFKVNSEFKAKKNIWAAGDVASFEDPLLGRRRIEHHDHAVTSGRIAGENMTGNSMKYSKQSMFWSDLGPDIGLEAVGITDSTLPTHSVFIKNGDEGPKEDISKGVVFYLKDDIIVGVLLWNIFDQIGLARRVIKERRKFEDITEVSKLFRLVEEKNPTKGLNEIVPREEEEESTGGCVVDVKNDGESEIVPKEENPSDGCLADVKNDGESNIDELGKESLSLELQNASSESLSKIAPCNEKKSEKELEALVESSDNFSSLSVETSLNTSSSLTAKLEDKSSTPSLEALQNSSSSNDKEKEVIAESSTAEKVKPPV</sequence>
<comment type="cofactor">
    <cofactor evidence="1">
        <name>FAD</name>
        <dbReference type="ChEBI" id="CHEBI:57692"/>
    </cofactor>
</comment>
<feature type="compositionally biased region" description="Polar residues" evidence="12">
    <location>
        <begin position="662"/>
        <end position="675"/>
    </location>
</feature>
<evidence type="ECO:0000256" key="6">
    <source>
        <dbReference type="ARBA" id="ARBA00022827"/>
    </source>
</evidence>
<keyword evidence="7" id="KW-0809">Transit peptide</keyword>
<dbReference type="InterPro" id="IPR036188">
    <property type="entry name" value="FAD/NAD-bd_sf"/>
</dbReference>
<dbReference type="GO" id="GO:0005739">
    <property type="term" value="C:mitochondrion"/>
    <property type="evidence" value="ECO:0007669"/>
    <property type="project" value="UniProtKB-SubCell"/>
</dbReference>
<evidence type="ECO:0000256" key="2">
    <source>
        <dbReference type="ARBA" id="ARBA00004173"/>
    </source>
</evidence>
<feature type="compositionally biased region" description="Basic and acidic residues" evidence="12">
    <location>
        <begin position="562"/>
        <end position="576"/>
    </location>
</feature>
<dbReference type="SUPFAM" id="SSF55424">
    <property type="entry name" value="FAD/NAD-linked reductases, dimerisation (C-terminal) domain"/>
    <property type="match status" value="1"/>
</dbReference>
<keyword evidence="5" id="KW-0053">Apoptosis</keyword>
<feature type="domain" description="FAD/NAD(P)-binding" evidence="13">
    <location>
        <begin position="92"/>
        <end position="424"/>
    </location>
</feature>
<evidence type="ECO:0000313" key="15">
    <source>
        <dbReference type="EMBL" id="CDW43549.1"/>
    </source>
</evidence>
<evidence type="ECO:0000256" key="4">
    <source>
        <dbReference type="ARBA" id="ARBA00022630"/>
    </source>
</evidence>
<comment type="catalytic activity">
    <reaction evidence="11">
        <text>A + NADH + H(+) = AH2 + NAD(+)</text>
        <dbReference type="Rhea" id="RHEA:11356"/>
        <dbReference type="ChEBI" id="CHEBI:13193"/>
        <dbReference type="ChEBI" id="CHEBI:15378"/>
        <dbReference type="ChEBI" id="CHEBI:17499"/>
        <dbReference type="ChEBI" id="CHEBI:57540"/>
        <dbReference type="ChEBI" id="CHEBI:57945"/>
    </reaction>
</comment>
<evidence type="ECO:0000256" key="9">
    <source>
        <dbReference type="ARBA" id="ARBA00023027"/>
    </source>
</evidence>
<keyword evidence="6" id="KW-0274">FAD</keyword>
<evidence type="ECO:0000256" key="1">
    <source>
        <dbReference type="ARBA" id="ARBA00001974"/>
    </source>
</evidence>
<keyword evidence="8" id="KW-0560">Oxidoreductase</keyword>
<dbReference type="GO" id="GO:0071949">
    <property type="term" value="F:FAD binding"/>
    <property type="evidence" value="ECO:0007669"/>
    <property type="project" value="TreeGrafter"/>
</dbReference>
<feature type="region of interest" description="Disordered" evidence="12">
    <location>
        <begin position="627"/>
        <end position="696"/>
    </location>
</feature>
<evidence type="ECO:0000256" key="11">
    <source>
        <dbReference type="ARBA" id="ARBA00047786"/>
    </source>
</evidence>
<dbReference type="GO" id="GO:0033108">
    <property type="term" value="P:mitochondrial respiratory chain complex assembly"/>
    <property type="evidence" value="ECO:0007669"/>
    <property type="project" value="TreeGrafter"/>
</dbReference>
<dbReference type="Pfam" id="PF14721">
    <property type="entry name" value="AIF_C"/>
    <property type="match status" value="2"/>
</dbReference>
<comment type="subcellular location">
    <subcellularLocation>
        <location evidence="2">Mitochondrion</location>
    </subcellularLocation>
</comment>
<proteinExistence type="inferred from homology"/>
<feature type="region of interest" description="Disordered" evidence="12">
    <location>
        <begin position="547"/>
        <end position="588"/>
    </location>
</feature>
<evidence type="ECO:0008006" key="16">
    <source>
        <dbReference type="Google" id="ProtNLM"/>
    </source>
</evidence>
<feature type="compositionally biased region" description="Polar residues" evidence="12">
    <location>
        <begin position="634"/>
        <end position="654"/>
    </location>
</feature>
<evidence type="ECO:0000256" key="3">
    <source>
        <dbReference type="ARBA" id="ARBA00006442"/>
    </source>
</evidence>
<keyword evidence="9" id="KW-0520">NAD</keyword>
<dbReference type="SUPFAM" id="SSF51905">
    <property type="entry name" value="FAD/NAD(P)-binding domain"/>
    <property type="match status" value="2"/>
</dbReference>
<dbReference type="GO" id="GO:0046983">
    <property type="term" value="F:protein dimerization activity"/>
    <property type="evidence" value="ECO:0007669"/>
    <property type="project" value="InterPro"/>
</dbReference>
<keyword evidence="10" id="KW-0496">Mitochondrion</keyword>
<evidence type="ECO:0000256" key="7">
    <source>
        <dbReference type="ARBA" id="ARBA00022946"/>
    </source>
</evidence>
<dbReference type="AlphaFoldDB" id="A0A0K2UZ51"/>
<dbReference type="PANTHER" id="PTHR43557:SF4">
    <property type="entry name" value="APOPTOSIS-INDUCING FACTOR 1, MITOCHONDRIAL"/>
    <property type="match status" value="1"/>
</dbReference>
<dbReference type="GO" id="GO:0006915">
    <property type="term" value="P:apoptotic process"/>
    <property type="evidence" value="ECO:0007669"/>
    <property type="project" value="UniProtKB-KW"/>
</dbReference>
<dbReference type="SMART" id="SM01353">
    <property type="entry name" value="AIF_C"/>
    <property type="match status" value="1"/>
</dbReference>
<name>A0A0K2UZ51_LEPSM</name>